<protein>
    <submittedName>
        <fullName evidence="1">Uncharacterized protein</fullName>
    </submittedName>
</protein>
<dbReference type="EMBL" id="MU853382">
    <property type="protein sequence ID" value="KAK4107117.1"/>
    <property type="molecule type" value="Genomic_DNA"/>
</dbReference>
<dbReference type="Proteomes" id="UP001302812">
    <property type="component" value="Unassembled WGS sequence"/>
</dbReference>
<dbReference type="RefSeq" id="XP_064664687.1">
    <property type="nucleotide sequence ID" value="XM_064818683.1"/>
</dbReference>
<reference evidence="1" key="1">
    <citation type="journal article" date="2023" name="Mol. Phylogenet. Evol.">
        <title>Genome-scale phylogeny and comparative genomics of the fungal order Sordariales.</title>
        <authorList>
            <person name="Hensen N."/>
            <person name="Bonometti L."/>
            <person name="Westerberg I."/>
            <person name="Brannstrom I.O."/>
            <person name="Guillou S."/>
            <person name="Cros-Aarteil S."/>
            <person name="Calhoun S."/>
            <person name="Haridas S."/>
            <person name="Kuo A."/>
            <person name="Mondo S."/>
            <person name="Pangilinan J."/>
            <person name="Riley R."/>
            <person name="LaButti K."/>
            <person name="Andreopoulos B."/>
            <person name="Lipzen A."/>
            <person name="Chen C."/>
            <person name="Yan M."/>
            <person name="Daum C."/>
            <person name="Ng V."/>
            <person name="Clum A."/>
            <person name="Steindorff A."/>
            <person name="Ohm R.A."/>
            <person name="Martin F."/>
            <person name="Silar P."/>
            <person name="Natvig D.O."/>
            <person name="Lalanne C."/>
            <person name="Gautier V."/>
            <person name="Ament-Velasquez S.L."/>
            <person name="Kruys A."/>
            <person name="Hutchinson M.I."/>
            <person name="Powell A.J."/>
            <person name="Barry K."/>
            <person name="Miller A.N."/>
            <person name="Grigoriev I.V."/>
            <person name="Debuchy R."/>
            <person name="Gladieux P."/>
            <person name="Hiltunen Thoren M."/>
            <person name="Johannesson H."/>
        </authorList>
    </citation>
    <scope>NUCLEOTIDE SEQUENCE</scope>
    <source>
        <strain evidence="1">CBS 508.74</strain>
    </source>
</reference>
<accession>A0AAN6QBG2</accession>
<comment type="caution">
    <text evidence="1">The sequence shown here is derived from an EMBL/GenBank/DDBJ whole genome shotgun (WGS) entry which is preliminary data.</text>
</comment>
<evidence type="ECO:0000313" key="1">
    <source>
        <dbReference type="EMBL" id="KAK4107117.1"/>
    </source>
</evidence>
<dbReference type="AlphaFoldDB" id="A0AAN6QBG2"/>
<evidence type="ECO:0000313" key="2">
    <source>
        <dbReference type="Proteomes" id="UP001302812"/>
    </source>
</evidence>
<gene>
    <name evidence="1" type="ORF">N656DRAFT_833289</name>
</gene>
<organism evidence="1 2">
    <name type="scientific">Canariomyces notabilis</name>
    <dbReference type="NCBI Taxonomy" id="2074819"/>
    <lineage>
        <taxon>Eukaryota</taxon>
        <taxon>Fungi</taxon>
        <taxon>Dikarya</taxon>
        <taxon>Ascomycota</taxon>
        <taxon>Pezizomycotina</taxon>
        <taxon>Sordariomycetes</taxon>
        <taxon>Sordariomycetidae</taxon>
        <taxon>Sordariales</taxon>
        <taxon>Chaetomiaceae</taxon>
        <taxon>Canariomyces</taxon>
    </lineage>
</organism>
<name>A0AAN6QBG2_9PEZI</name>
<keyword evidence="2" id="KW-1185">Reference proteome</keyword>
<dbReference type="GeneID" id="89942809"/>
<reference evidence="1" key="2">
    <citation type="submission" date="2023-05" db="EMBL/GenBank/DDBJ databases">
        <authorList>
            <consortium name="Lawrence Berkeley National Laboratory"/>
            <person name="Steindorff A."/>
            <person name="Hensen N."/>
            <person name="Bonometti L."/>
            <person name="Westerberg I."/>
            <person name="Brannstrom I.O."/>
            <person name="Guillou S."/>
            <person name="Cros-Aarteil S."/>
            <person name="Calhoun S."/>
            <person name="Haridas S."/>
            <person name="Kuo A."/>
            <person name="Mondo S."/>
            <person name="Pangilinan J."/>
            <person name="Riley R."/>
            <person name="Labutti K."/>
            <person name="Andreopoulos B."/>
            <person name="Lipzen A."/>
            <person name="Chen C."/>
            <person name="Yanf M."/>
            <person name="Daum C."/>
            <person name="Ng V."/>
            <person name="Clum A."/>
            <person name="Ohm R."/>
            <person name="Martin F."/>
            <person name="Silar P."/>
            <person name="Natvig D."/>
            <person name="Lalanne C."/>
            <person name="Gautier V."/>
            <person name="Ament-Velasquez S.L."/>
            <person name="Kruys A."/>
            <person name="Hutchinson M.I."/>
            <person name="Powell A.J."/>
            <person name="Barry K."/>
            <person name="Miller A.N."/>
            <person name="Grigoriev I.V."/>
            <person name="Debuchy R."/>
            <person name="Gladieux P."/>
            <person name="Thoren M.H."/>
            <person name="Johannesson H."/>
        </authorList>
    </citation>
    <scope>NUCLEOTIDE SEQUENCE</scope>
    <source>
        <strain evidence="1">CBS 508.74</strain>
    </source>
</reference>
<sequence length="324" mass="36622">MVFLRDVLLQPAFPDGTAGFYTLPGAGKPTLSQKNWVAGYREVTRFTLLIDPDQGQIDGLFGNEDALVDHLLNKDVSPLNGTVEWLQSEGDSVRTFYTNVSLPIQLAFQTPHGTPFIVQRSESGPLGPTDVTQTIDFTWGWGEHCLMIGELKRHGIIDFERWTNRLDPDSNRIRLGKELRGYCHKYKCFAASVFDGQHLLILVFHAQTAQQIRADCQITCLLFSSNCPTLRYGLFRTVIYQIQRMQAATAPSVILDGYTRGFRWLSWQTFWSDGNQEHDQHPNGYIRMFDNSCGAWYWAYADRNGTAVLDQNGGVVWDTGSLGL</sequence>
<proteinExistence type="predicted"/>